<dbReference type="InterPro" id="IPR052937">
    <property type="entry name" value="Inner_membrane_protein"/>
</dbReference>
<organism evidence="3 4">
    <name type="scientific">Nocardia otitidiscaviarum</name>
    <dbReference type="NCBI Taxonomy" id="1823"/>
    <lineage>
        <taxon>Bacteria</taxon>
        <taxon>Bacillati</taxon>
        <taxon>Actinomycetota</taxon>
        <taxon>Actinomycetes</taxon>
        <taxon>Mycobacteriales</taxon>
        <taxon>Nocardiaceae</taxon>
        <taxon>Nocardia</taxon>
    </lineage>
</organism>
<dbReference type="Proteomes" id="UP000255467">
    <property type="component" value="Unassembled WGS sequence"/>
</dbReference>
<gene>
    <name evidence="3" type="primary">yccF</name>
    <name evidence="3" type="ORF">NCTC1934_02431</name>
</gene>
<reference evidence="3 4" key="1">
    <citation type="submission" date="2018-06" db="EMBL/GenBank/DDBJ databases">
        <authorList>
            <consortium name="Pathogen Informatics"/>
            <person name="Doyle S."/>
        </authorList>
    </citation>
    <scope>NUCLEOTIDE SEQUENCE [LARGE SCALE GENOMIC DNA]</scope>
    <source>
        <strain evidence="3 4">NCTC1934</strain>
    </source>
</reference>
<dbReference type="PIRSF" id="PIRSF028777">
    <property type="entry name" value="UCP028777"/>
    <property type="match status" value="1"/>
</dbReference>
<accession>A0A378YG71</accession>
<dbReference type="STRING" id="1406858.GCA_000710895_02269"/>
<feature type="domain" description="Inner membrane component" evidence="2">
    <location>
        <begin position="11"/>
        <end position="61"/>
    </location>
</feature>
<dbReference type="EMBL" id="UGRY01000002">
    <property type="protein sequence ID" value="SUA76195.1"/>
    <property type="molecule type" value="Genomic_DNA"/>
</dbReference>
<protein>
    <submittedName>
        <fullName evidence="3">Inner membrane protein yccF</fullName>
    </submittedName>
</protein>
<evidence type="ECO:0000259" key="2">
    <source>
        <dbReference type="Pfam" id="PF03733"/>
    </source>
</evidence>
<evidence type="ECO:0000313" key="3">
    <source>
        <dbReference type="EMBL" id="SUA76195.1"/>
    </source>
</evidence>
<dbReference type="PANTHER" id="PTHR42903:SF1">
    <property type="entry name" value="INNER MEMBRANE PROTEIN YCCF"/>
    <property type="match status" value="1"/>
</dbReference>
<proteinExistence type="predicted"/>
<dbReference type="GO" id="GO:0005886">
    <property type="term" value="C:plasma membrane"/>
    <property type="evidence" value="ECO:0007669"/>
    <property type="project" value="TreeGrafter"/>
</dbReference>
<evidence type="ECO:0000256" key="1">
    <source>
        <dbReference type="SAM" id="Phobius"/>
    </source>
</evidence>
<dbReference type="InterPro" id="IPR005185">
    <property type="entry name" value="YccF"/>
</dbReference>
<dbReference type="NCBIfam" id="NF008740">
    <property type="entry name" value="PRK11770.1-2"/>
    <property type="match status" value="1"/>
</dbReference>
<dbReference type="PANTHER" id="PTHR42903">
    <property type="entry name" value="INNER MEMBRANE PROTEIN YCCF"/>
    <property type="match status" value="1"/>
</dbReference>
<name>A0A378YG71_9NOCA</name>
<keyword evidence="4" id="KW-1185">Reference proteome</keyword>
<feature type="transmembrane region" description="Helical" evidence="1">
    <location>
        <begin position="7"/>
        <end position="25"/>
    </location>
</feature>
<feature type="transmembrane region" description="Helical" evidence="1">
    <location>
        <begin position="69"/>
        <end position="87"/>
    </location>
</feature>
<sequence length="141" mass="15329">MLGKVSVLRLLLNVLWLVLVGFWMAVGYIVAGLICCILIITIPWGIASFRLASFVLWPFGREAVEKPGAGVPSMLGNVVWFIVAGWWLALGHIFTSIALAITIIGIPFAWANLKLVPVSLFPLGREIVSSDQPFGSQPVRA</sequence>
<keyword evidence="1" id="KW-0472">Membrane</keyword>
<keyword evidence="1" id="KW-0812">Transmembrane</keyword>
<feature type="domain" description="Inner membrane component" evidence="2">
    <location>
        <begin position="75"/>
        <end position="125"/>
    </location>
</feature>
<dbReference type="AlphaFoldDB" id="A0A378YG71"/>
<evidence type="ECO:0000313" key="4">
    <source>
        <dbReference type="Proteomes" id="UP000255467"/>
    </source>
</evidence>
<dbReference type="InterPro" id="IPR031308">
    <property type="entry name" value="UCP028777"/>
</dbReference>
<keyword evidence="1" id="KW-1133">Transmembrane helix</keyword>
<feature type="transmembrane region" description="Helical" evidence="1">
    <location>
        <begin position="93"/>
        <end position="113"/>
    </location>
</feature>
<dbReference type="Pfam" id="PF03733">
    <property type="entry name" value="YccF"/>
    <property type="match status" value="2"/>
</dbReference>